<feature type="domain" description="OmpR/PhoB-type" evidence="6">
    <location>
        <begin position="1"/>
        <end position="96"/>
    </location>
</feature>
<dbReference type="Pfam" id="PF03704">
    <property type="entry name" value="BTAD"/>
    <property type="match status" value="1"/>
</dbReference>
<dbReference type="SMART" id="SM01043">
    <property type="entry name" value="BTAD"/>
    <property type="match status" value="1"/>
</dbReference>
<evidence type="ECO:0000256" key="2">
    <source>
        <dbReference type="ARBA" id="ARBA00023015"/>
    </source>
</evidence>
<keyword evidence="3 5" id="KW-0238">DNA-binding</keyword>
<dbReference type="InterPro" id="IPR051677">
    <property type="entry name" value="AfsR-DnrI-RedD_regulator"/>
</dbReference>
<dbReference type="Proteomes" id="UP000325003">
    <property type="component" value="Unassembled WGS sequence"/>
</dbReference>
<dbReference type="GO" id="GO:0000160">
    <property type="term" value="P:phosphorelay signal transduction system"/>
    <property type="evidence" value="ECO:0007669"/>
    <property type="project" value="InterPro"/>
</dbReference>
<evidence type="ECO:0000313" key="8">
    <source>
        <dbReference type="Proteomes" id="UP000325003"/>
    </source>
</evidence>
<sequence>MGDSMLVLVLGALEVLFEDIGIQLTGQKERCLFAILVAHERHVVSATTLLPELWPDGAPESALAGIHVFVSRLRRQLGDVLAPRLTTSGKGYVFDLADHESDMGQFTALVAAGRRSLDRGEPDEAASQIRSGLALWRGDAFADISSPMLRAEATRLADHRSSALESLFDAELAAGRSSELVPELDHLINEHPFHERFWAQRMLALYRSGRQADALASYQALRALTVEELGFEPTPELRRLESAILSQDPALDRNGGAPVVAGNGHRSRPPTDVLPLPPALANAPGVALVGRDAEVRRLATVLATDADRPAGVVLLAGDPGIGKSRLMTAVARDAGADRHVLFGRCDEEPLTPYQPFSEGIRWLLKQHPVRSYGAEVDEDVLDRVGALIGLNGTSRASAQPDRLAAFDAVADLLRALARTRPVVLALEDLHWADAPTLALLRYLVRRLEGEQFVVLATCRTHAIDAPGPTADVIADLRRTATVDIVEVAGLPLESSAELAAVALGREVEEQLVVALHEETAGNPLFLLELARHLDEAGRTRSAPSRTDIDLVRGAAVPLRIRQVVARRVTKLGEDIEQVLGVASVIGREFDLTLVAEAAERSPKNTAEILSRAVDGGLVHEVPGVPGRYAFAHALVRRSLHDQLSTATRPGLHQLIGLLLEESGSGTPAQLARHFHEAAALGDVEKAMRYSRLAAIEAQRALAFEDAIELLERALLLAESRGTAHDRADLLIELGAARWWVGDGEGAEDACRQALVLARAERDGELFARAVLGRWRNNGAATQGFAASAPDTELEEELQEALAGLTEHPSLRAALLGRLGIVSYWSAPVERRRELSDSAVALARASGDDEVLLDALTDRQLALWVPGWEEQRIQGSEEILMLARRLKQPAREADAHIFSALDQLCLADVESADDSIRRYLHVSARLRQPYYRWHAHFLPALRAMMSGRFDEAERLSQAGVAEGVGSGTEGAAQLHGLQTLWLFFEWGRLHELAPLIDDVGISFGEIPALDAARTWIAAECGEHDKARGLLADFAATGFDKIKQDIAWLAALSLLASAAATVGDRKAAQEIHDLLAPHAGRNGLVWVGFCSGPVDFYLGLLADVLGSTRTADQHFGEAHRLATAMGAQPLALRAALERARIGLGRKTTAAKALVELARIREAAGDLGMAGLAQRAADLIGRAQSG</sequence>
<dbReference type="GO" id="GO:0006355">
    <property type="term" value="P:regulation of DNA-templated transcription"/>
    <property type="evidence" value="ECO:0007669"/>
    <property type="project" value="InterPro"/>
</dbReference>
<dbReference type="Pfam" id="PF13191">
    <property type="entry name" value="AAA_16"/>
    <property type="match status" value="1"/>
</dbReference>
<accession>A0A5B1LFI2</accession>
<dbReference type="InterPro" id="IPR001867">
    <property type="entry name" value="OmpR/PhoB-type_DNA-bd"/>
</dbReference>
<evidence type="ECO:0000256" key="1">
    <source>
        <dbReference type="ARBA" id="ARBA00005820"/>
    </source>
</evidence>
<dbReference type="InterPro" id="IPR011990">
    <property type="entry name" value="TPR-like_helical_dom_sf"/>
</dbReference>
<dbReference type="SUPFAM" id="SSF52540">
    <property type="entry name" value="P-loop containing nucleoside triphosphate hydrolases"/>
    <property type="match status" value="1"/>
</dbReference>
<gene>
    <name evidence="7" type="ORF">F0U44_13285</name>
</gene>
<dbReference type="InterPro" id="IPR027417">
    <property type="entry name" value="P-loop_NTPase"/>
</dbReference>
<dbReference type="Pfam" id="PF00486">
    <property type="entry name" value="Trans_reg_C"/>
    <property type="match status" value="1"/>
</dbReference>
<dbReference type="PANTHER" id="PTHR35807:SF1">
    <property type="entry name" value="TRANSCRIPTIONAL REGULATOR REDD"/>
    <property type="match status" value="1"/>
</dbReference>
<dbReference type="InterPro" id="IPR005158">
    <property type="entry name" value="BTAD"/>
</dbReference>
<dbReference type="Gene3D" id="1.25.40.10">
    <property type="entry name" value="Tetratricopeptide repeat domain"/>
    <property type="match status" value="2"/>
</dbReference>
<keyword evidence="4" id="KW-0804">Transcription</keyword>
<proteinExistence type="inferred from homology"/>
<evidence type="ECO:0000256" key="5">
    <source>
        <dbReference type="PROSITE-ProRule" id="PRU01091"/>
    </source>
</evidence>
<reference evidence="7 8" key="2">
    <citation type="submission" date="2019-09" db="EMBL/GenBank/DDBJ databases">
        <authorList>
            <person name="Jin C."/>
        </authorList>
    </citation>
    <scope>NUCLEOTIDE SEQUENCE [LARGE SCALE GENOMIC DNA]</scope>
    <source>
        <strain evidence="7 8">BN130099</strain>
    </source>
</reference>
<dbReference type="InterPro" id="IPR016032">
    <property type="entry name" value="Sig_transdc_resp-reg_C-effctor"/>
</dbReference>
<dbReference type="GO" id="GO:0003677">
    <property type="term" value="F:DNA binding"/>
    <property type="evidence" value="ECO:0007669"/>
    <property type="project" value="UniProtKB-UniRule"/>
</dbReference>
<dbReference type="SUPFAM" id="SSF46894">
    <property type="entry name" value="C-terminal effector domain of the bipartite response regulators"/>
    <property type="match status" value="1"/>
</dbReference>
<keyword evidence="2" id="KW-0805">Transcription regulation</keyword>
<evidence type="ECO:0000313" key="7">
    <source>
        <dbReference type="EMBL" id="KAA1419403.1"/>
    </source>
</evidence>
<comment type="caution">
    <text evidence="7">The sequence shown here is derived from an EMBL/GenBank/DDBJ whole genome shotgun (WGS) entry which is preliminary data.</text>
</comment>
<keyword evidence="8" id="KW-1185">Reference proteome</keyword>
<dbReference type="Gene3D" id="1.10.10.10">
    <property type="entry name" value="Winged helix-like DNA-binding domain superfamily/Winged helix DNA-binding domain"/>
    <property type="match status" value="1"/>
</dbReference>
<dbReference type="EMBL" id="VUJV01000003">
    <property type="protein sequence ID" value="KAA1419403.1"/>
    <property type="molecule type" value="Genomic_DNA"/>
</dbReference>
<reference evidence="7 8" key="1">
    <citation type="submission" date="2019-09" db="EMBL/GenBank/DDBJ databases">
        <title>Nocardioides panacisoli sp. nov., isolated from the soil of a ginseng field.</title>
        <authorList>
            <person name="Cho C."/>
        </authorList>
    </citation>
    <scope>NUCLEOTIDE SEQUENCE [LARGE SCALE GENOMIC DNA]</scope>
    <source>
        <strain evidence="7 8">BN130099</strain>
    </source>
</reference>
<feature type="DNA-binding region" description="OmpR/PhoB-type" evidence="5">
    <location>
        <begin position="1"/>
        <end position="96"/>
    </location>
</feature>
<name>A0A5B1LFI2_9ACTN</name>
<evidence type="ECO:0000256" key="3">
    <source>
        <dbReference type="ARBA" id="ARBA00023125"/>
    </source>
</evidence>
<protein>
    <submittedName>
        <fullName evidence="7">AAA family ATPase</fullName>
    </submittedName>
</protein>
<evidence type="ECO:0000256" key="4">
    <source>
        <dbReference type="ARBA" id="ARBA00023163"/>
    </source>
</evidence>
<dbReference type="AlphaFoldDB" id="A0A5B1LFI2"/>
<evidence type="ECO:0000259" key="6">
    <source>
        <dbReference type="PROSITE" id="PS51755"/>
    </source>
</evidence>
<comment type="similarity">
    <text evidence="1">Belongs to the AfsR/DnrI/RedD regulatory family.</text>
</comment>
<dbReference type="SMART" id="SM00382">
    <property type="entry name" value="AAA"/>
    <property type="match status" value="1"/>
</dbReference>
<dbReference type="PANTHER" id="PTHR35807">
    <property type="entry name" value="TRANSCRIPTIONAL REGULATOR REDD-RELATED"/>
    <property type="match status" value="1"/>
</dbReference>
<dbReference type="SUPFAM" id="SSF48452">
    <property type="entry name" value="TPR-like"/>
    <property type="match status" value="2"/>
</dbReference>
<dbReference type="Gene3D" id="3.40.50.300">
    <property type="entry name" value="P-loop containing nucleotide triphosphate hydrolases"/>
    <property type="match status" value="1"/>
</dbReference>
<organism evidence="7 8">
    <name type="scientific">Nocardioides humilatus</name>
    <dbReference type="NCBI Taxonomy" id="2607660"/>
    <lineage>
        <taxon>Bacteria</taxon>
        <taxon>Bacillati</taxon>
        <taxon>Actinomycetota</taxon>
        <taxon>Actinomycetes</taxon>
        <taxon>Propionibacteriales</taxon>
        <taxon>Nocardioidaceae</taxon>
        <taxon>Nocardioides</taxon>
    </lineage>
</organism>
<dbReference type="InterPro" id="IPR036388">
    <property type="entry name" value="WH-like_DNA-bd_sf"/>
</dbReference>
<dbReference type="PROSITE" id="PS51755">
    <property type="entry name" value="OMPR_PHOB"/>
    <property type="match status" value="1"/>
</dbReference>
<dbReference type="SMART" id="SM00862">
    <property type="entry name" value="Trans_reg_C"/>
    <property type="match status" value="1"/>
</dbReference>
<dbReference type="InterPro" id="IPR041664">
    <property type="entry name" value="AAA_16"/>
</dbReference>
<dbReference type="InterPro" id="IPR003593">
    <property type="entry name" value="AAA+_ATPase"/>
</dbReference>
<dbReference type="CDD" id="cd15831">
    <property type="entry name" value="BTAD"/>
    <property type="match status" value="1"/>
</dbReference>